<dbReference type="InterPro" id="IPR050491">
    <property type="entry name" value="AmpC-like"/>
</dbReference>
<dbReference type="InterPro" id="IPR012338">
    <property type="entry name" value="Beta-lactam/transpept-like"/>
</dbReference>
<dbReference type="SUPFAM" id="SSF56601">
    <property type="entry name" value="beta-lactamase/transpeptidase-like"/>
    <property type="match status" value="1"/>
</dbReference>
<dbReference type="PANTHER" id="PTHR46825:SF9">
    <property type="entry name" value="BETA-LACTAMASE-RELATED DOMAIN-CONTAINING PROTEIN"/>
    <property type="match status" value="1"/>
</dbReference>
<dbReference type="Gene3D" id="3.40.710.10">
    <property type="entry name" value="DD-peptidase/beta-lactamase superfamily"/>
    <property type="match status" value="1"/>
</dbReference>
<dbReference type="RefSeq" id="WP_140596964.1">
    <property type="nucleotide sequence ID" value="NZ_VFWZ01000009.1"/>
</dbReference>
<feature type="domain" description="Beta-lactamase-related" evidence="2">
    <location>
        <begin position="44"/>
        <end position="326"/>
    </location>
</feature>
<gene>
    <name evidence="3" type="ORF">FHK87_22305</name>
</gene>
<proteinExistence type="predicted"/>
<sequence>MIRIMIICMMLVYNLMNAQLNVSKLDSLFTLIEVKNKGMGHIFMTKDGKEIYQKSIGYADIENQIQSNRNTKYRIGSITKTFTATLIMQLIEEKKLNLSDHLDEFFPEIPNANKITIEHLLRHRSGIYNITDDKDFRTWMVVPNTKQQMLNRIAGKESQFEPGEKSGYSNSNYILLSYIIEAIENKTYAEVLSSKLIIPYTLKNTFYGSKINSKNNEANSYAQKATLEWSKQQETDMSVPVGAGAIVSTAEDVTIFYDHLFSGKILSKTSLSAMTTLIDNRGLGVVQFPFDGKKSYGHPGGIDGFQSIVVYIPEENLSVSYLSNGVVLSLNEILTGVLKVYFNIEYTLPDFKPAIKLKTEILDEYLGTYKGEEPPFEIEIIKDNITLIVKAKNGPTFPVESYEKDKFRSERAGVHIKFLTEKNKMFLQLGGKEIEFIKQ</sequence>
<accession>A0A504J648</accession>
<evidence type="ECO:0000259" key="2">
    <source>
        <dbReference type="Pfam" id="PF00144"/>
    </source>
</evidence>
<dbReference type="AlphaFoldDB" id="A0A504J648"/>
<dbReference type="Pfam" id="PF00144">
    <property type="entry name" value="Beta-lactamase"/>
    <property type="match status" value="1"/>
</dbReference>
<keyword evidence="1" id="KW-0732">Signal</keyword>
<protein>
    <submittedName>
        <fullName evidence="3">Beta-lactamase family protein</fullName>
    </submittedName>
</protein>
<dbReference type="Proteomes" id="UP000315540">
    <property type="component" value="Unassembled WGS sequence"/>
</dbReference>
<organism evidence="3 4">
    <name type="scientific">Aquimarina algicola</name>
    <dbReference type="NCBI Taxonomy" id="2589995"/>
    <lineage>
        <taxon>Bacteria</taxon>
        <taxon>Pseudomonadati</taxon>
        <taxon>Bacteroidota</taxon>
        <taxon>Flavobacteriia</taxon>
        <taxon>Flavobacteriales</taxon>
        <taxon>Flavobacteriaceae</taxon>
        <taxon>Aquimarina</taxon>
    </lineage>
</organism>
<comment type="caution">
    <text evidence="3">The sequence shown here is derived from an EMBL/GenBank/DDBJ whole genome shotgun (WGS) entry which is preliminary data.</text>
</comment>
<evidence type="ECO:0000313" key="3">
    <source>
        <dbReference type="EMBL" id="TPN82160.1"/>
    </source>
</evidence>
<name>A0A504J648_9FLAO</name>
<dbReference type="InterPro" id="IPR001466">
    <property type="entry name" value="Beta-lactam-related"/>
</dbReference>
<dbReference type="EMBL" id="VFWZ01000009">
    <property type="protein sequence ID" value="TPN82160.1"/>
    <property type="molecule type" value="Genomic_DNA"/>
</dbReference>
<reference evidence="3 4" key="1">
    <citation type="submission" date="2019-06" db="EMBL/GenBank/DDBJ databases">
        <authorList>
            <person name="Meng X."/>
        </authorList>
    </citation>
    <scope>NUCLEOTIDE SEQUENCE [LARGE SCALE GENOMIC DNA]</scope>
    <source>
        <strain evidence="3 4">M625</strain>
    </source>
</reference>
<dbReference type="PANTHER" id="PTHR46825">
    <property type="entry name" value="D-ALANYL-D-ALANINE-CARBOXYPEPTIDASE/ENDOPEPTIDASE AMPH"/>
    <property type="match status" value="1"/>
</dbReference>
<evidence type="ECO:0000313" key="4">
    <source>
        <dbReference type="Proteomes" id="UP000315540"/>
    </source>
</evidence>
<feature type="chain" id="PRO_5021310854" evidence="1">
    <location>
        <begin position="19"/>
        <end position="439"/>
    </location>
</feature>
<evidence type="ECO:0000256" key="1">
    <source>
        <dbReference type="SAM" id="SignalP"/>
    </source>
</evidence>
<keyword evidence="4" id="KW-1185">Reference proteome</keyword>
<dbReference type="OrthoDB" id="9793489at2"/>
<feature type="signal peptide" evidence="1">
    <location>
        <begin position="1"/>
        <end position="18"/>
    </location>
</feature>